<keyword evidence="1" id="KW-0418">Kinase</keyword>
<gene>
    <name evidence="1" type="ORF">pC6.5c_543</name>
</gene>
<dbReference type="InterPro" id="IPR036890">
    <property type="entry name" value="HATPase_C_sf"/>
</dbReference>
<sequence>MNLLLPLELGWDPLEAASDSDHEILTAGKKREIKNILKSYVGTYDPMSELLQNAMDSVERRAAEGEEGYHPKIFVKIDLQENSFQVVDNGVGFKREQFMAFIAPSISFKAGGTTRGNKGVGATYIAYGFNNLQMRTKNPGFSFSGQFLGGRDWVEDGQGSVHRPKIEPIASEDEVFDSFDQGASFKIKFGGKHTRPSDLSWYNANTPEQWLYLLLLKTPLGHVNLPDQTPSAISFDLHVTTKDADNTASSCVAKYKFPHEEIAVSPRLRTVRALQTAALEKGRDPIKSTERYRNSNGVYDAFSGEEIVARFKTLSQADVDLIKQYNVSVYGYFAYSTSIWDTLNDKKAKLRKGFRVLRGGLQMANNHMAQGDLITIPLTKNTGHQNQAHVVVHFDNAEPDLGRKGFQPELKELGERLSALMVTYLSAARDLLKNDTGAEADIGKEIKVHDWMRDQEEHEKTHPLILTNQNFFLPMRRISMQSTPLCEQDSIVLFNQLIAGGVIRGIKLLSTSQVSQYDGMFRYVAEEPLENLKFDKVANPLGVYEEQLSQTYVGPPRILEYKFSLDGLIREFENGEKSEKDISLAVFWDIGTEFKREYNVTSLLDFDNIHHRRHHGITHVIRSANTQFDAVCLRELIEVLNDPDGQQAVQKERYGDEL</sequence>
<keyword evidence="1" id="KW-0808">Transferase</keyword>
<dbReference type="Gene3D" id="3.30.565.10">
    <property type="entry name" value="Histidine kinase-like ATPase, C-terminal domain"/>
    <property type="match status" value="1"/>
</dbReference>
<name>A0A7S5DRX2_RHIRH</name>
<protein>
    <submittedName>
        <fullName evidence="1">Histidine kinase-, DNA gyrase B-, and HSP90-like ATPase family protein</fullName>
    </submittedName>
</protein>
<dbReference type="RefSeq" id="WP_205125302.1">
    <property type="nucleotide sequence ID" value="NZ_MK318988.1"/>
</dbReference>
<accession>A0A7S5DRX2</accession>
<organism evidence="1">
    <name type="scientific">Rhizobium rhizogenes</name>
    <name type="common">Agrobacterium rhizogenes</name>
    <dbReference type="NCBI Taxonomy" id="359"/>
    <lineage>
        <taxon>Bacteria</taxon>
        <taxon>Pseudomonadati</taxon>
        <taxon>Pseudomonadota</taxon>
        <taxon>Alphaproteobacteria</taxon>
        <taxon>Hyphomicrobiales</taxon>
        <taxon>Rhizobiaceae</taxon>
        <taxon>Rhizobium/Agrobacterium group</taxon>
        <taxon>Rhizobium</taxon>
    </lineage>
</organism>
<reference evidence="1" key="1">
    <citation type="submission" date="2018-12" db="EMBL/GenBank/DDBJ databases">
        <title>Three Rhizobium rhizogenes strains isolated from the same crown gall tumor carry diverse plasmids.</title>
        <authorList>
            <person name="Pulawska J."/>
            <person name="Kuzmanovic N."/>
        </authorList>
    </citation>
    <scope>NUCLEOTIDE SEQUENCE</scope>
    <source>
        <strain evidence="1">C6.5</strain>
        <plasmid evidence="1">pC6.5c</plasmid>
    </source>
</reference>
<dbReference type="SUPFAM" id="SSF55874">
    <property type="entry name" value="ATPase domain of HSP90 chaperone/DNA topoisomerase II/histidine kinase"/>
    <property type="match status" value="1"/>
</dbReference>
<keyword evidence="1" id="KW-0614">Plasmid</keyword>
<evidence type="ECO:0000313" key="1">
    <source>
        <dbReference type="EMBL" id="QCL10436.1"/>
    </source>
</evidence>
<dbReference type="EMBL" id="MK318988">
    <property type="protein sequence ID" value="QCL10436.1"/>
    <property type="molecule type" value="Genomic_DNA"/>
</dbReference>
<geneLocation type="plasmid" evidence="1">
    <name>pC6.5c</name>
</geneLocation>
<dbReference type="AlphaFoldDB" id="A0A7S5DRX2"/>
<proteinExistence type="predicted"/>
<dbReference type="GO" id="GO:0016301">
    <property type="term" value="F:kinase activity"/>
    <property type="evidence" value="ECO:0007669"/>
    <property type="project" value="UniProtKB-KW"/>
</dbReference>